<accession>A0ABT3Y6M7</accession>
<protein>
    <recommendedName>
        <fullName evidence="5">DUF11 domain-containing protein</fullName>
    </recommendedName>
</protein>
<dbReference type="Proteomes" id="UP001070176">
    <property type="component" value="Unassembled WGS sequence"/>
</dbReference>
<comment type="caution">
    <text evidence="3">The sequence shown here is derived from an EMBL/GenBank/DDBJ whole genome shotgun (WGS) entry which is preliminary data.</text>
</comment>
<evidence type="ECO:0000313" key="3">
    <source>
        <dbReference type="EMBL" id="MCX8533820.1"/>
    </source>
</evidence>
<organism evidence="3 4">
    <name type="scientific">Chryseobacterium luquanense</name>
    <dbReference type="NCBI Taxonomy" id="2983766"/>
    <lineage>
        <taxon>Bacteria</taxon>
        <taxon>Pseudomonadati</taxon>
        <taxon>Bacteroidota</taxon>
        <taxon>Flavobacteriia</taxon>
        <taxon>Flavobacteriales</taxon>
        <taxon>Weeksellaceae</taxon>
        <taxon>Chryseobacterium group</taxon>
        <taxon>Chryseobacterium</taxon>
    </lineage>
</organism>
<dbReference type="NCBIfam" id="TIGR01451">
    <property type="entry name" value="B_ant_repeat"/>
    <property type="match status" value="1"/>
</dbReference>
<dbReference type="SUPFAM" id="SSF63825">
    <property type="entry name" value="YWTD domain"/>
    <property type="match status" value="1"/>
</dbReference>
<evidence type="ECO:0000259" key="2">
    <source>
        <dbReference type="Pfam" id="PF21959"/>
    </source>
</evidence>
<gene>
    <name evidence="3" type="ORF">OEA66_15855</name>
</gene>
<sequence length="1155" mass="120251">MNKNIFLLAISFVMLFNISLFSQQAGRIYLSSATTGRVYDITNDILVNPSTNPRALPSPVAIPDESATPTRASNLAIGYDAVAGNSNLTFFYSNNAAGSQLYKGNNVTVAGSTNTVQIGGIGTNNVIGPYFGYTYGFESGVKRLYRVNPTPLDLGLISGDTDWTNGTAFGTDAFYDYQNNIYTFINNSAGTIRYLYKISIANLTATKVVQLVNNTSPTTTEGIQGMAYLNNTAFIANISTPSTGNSRVTVRSINMTSGAITTLAIYDFVGNAANIDLASVDYFQPFTFTCGSIAFQGTGNYVAGTPSTRVLRIPIGNIYTPGTYTINVNGTGFINPAYSATIGASDTFIDVPVTYNGTNGGTVPLTIDLNGSTTTCTVNATVISDSDADGISNSTEGLCAQGGFEGFDSPAQTTVNGNNIQTNVTNYNGWQVNLESAQASPFNIVRVNGAGYSSGPIYANTGNQYLDINATGGTLYRDFTLSSPSVLNASAFFSPRELTGTTTFNTSIQVVRTSDGAVLFSGNQVSFSASSPKDTWLGSSLTNVSLPAGTYRIQMYIHNNGHVDSITYCFATDTDGDGIADYLDLDSDNDGILDAIEGATDTDTDGTPNFRDTDSDNDGCPDVIEGAANFQNGASYITGNRLNTTVNSNGVPAVPTGVTPAITNYTQAGGQAIGTSQNTTLQDVQCASAFGCTNALYLSQTATLYNVGTATNPFTYPPVGTASSNYNAIGLNPVDGRIYGMQVTNSANLLVINPNGTSINLGPVTGLPTGVTFNAGEIDNLGNYYVKVNTDNAELYRINLSTMTATLITLSASVNLPDIAFRTTNGFLYGINSTNGQLVSINLATATPTGTVTGIGITPGAVNFGAMFASSTGEMYGVNNAGGFYQFNLVDGQRVLISNAPASSANDGAHCVTTPIAFSADLAITKTDNTTTYTPGTTTTYTIVASNNGPFGVLGATVSDPLPTGISAANVSYTAVVAGGAVTSVSGTQTGAINDVINLPVNGTVTYTVTVSVPLTFTGNLVNTVTITAPANSTDSNTANNTATDTDTQAVCYRPGITGGTVLDTNHGITSLARAGSTAPGNWPMVRKGAWTALESRTKGFVVNRLTTQEITQIPAANLVEGMMVYNVTLDCLQINTTGSPAGWACFNTPTCPSN</sequence>
<dbReference type="InterPro" id="IPR047589">
    <property type="entry name" value="DUF11_rpt"/>
</dbReference>
<reference evidence="3" key="1">
    <citation type="submission" date="2022-10" db="EMBL/GenBank/DDBJ databases">
        <title>Chryseobacterium sp. nov., a novel bacterial species.</title>
        <authorList>
            <person name="Cao Y."/>
        </authorList>
    </citation>
    <scope>NUCLEOTIDE SEQUENCE</scope>
    <source>
        <strain evidence="3">KC 927</strain>
    </source>
</reference>
<dbReference type="InterPro" id="IPR028974">
    <property type="entry name" value="TSP_type-3_rpt"/>
</dbReference>
<name>A0ABT3Y6M7_9FLAO</name>
<dbReference type="Pfam" id="PF21959">
    <property type="entry name" value="DUF6923"/>
    <property type="match status" value="1"/>
</dbReference>
<dbReference type="InterPro" id="IPR001434">
    <property type="entry name" value="OmcB-like_DUF11"/>
</dbReference>
<evidence type="ECO:0008006" key="5">
    <source>
        <dbReference type="Google" id="ProtNLM"/>
    </source>
</evidence>
<feature type="domain" description="DUF11" evidence="1">
    <location>
        <begin position="921"/>
        <end position="1045"/>
    </location>
</feature>
<dbReference type="InterPro" id="IPR054215">
    <property type="entry name" value="DUF6923"/>
</dbReference>
<proteinExistence type="predicted"/>
<evidence type="ECO:0000313" key="4">
    <source>
        <dbReference type="Proteomes" id="UP001070176"/>
    </source>
</evidence>
<dbReference type="EMBL" id="JAOVZV010000018">
    <property type="protein sequence ID" value="MCX8533820.1"/>
    <property type="molecule type" value="Genomic_DNA"/>
</dbReference>
<feature type="domain" description="DUF6923" evidence="2">
    <location>
        <begin position="700"/>
        <end position="913"/>
    </location>
</feature>
<dbReference type="RefSeq" id="WP_267282288.1">
    <property type="nucleotide sequence ID" value="NZ_JAOVZV010000018.1"/>
</dbReference>
<dbReference type="Pfam" id="PF01345">
    <property type="entry name" value="DUF11"/>
    <property type="match status" value="1"/>
</dbReference>
<dbReference type="SUPFAM" id="SSF103647">
    <property type="entry name" value="TSP type-3 repeat"/>
    <property type="match status" value="1"/>
</dbReference>
<evidence type="ECO:0000259" key="1">
    <source>
        <dbReference type="Pfam" id="PF01345"/>
    </source>
</evidence>
<dbReference type="Gene3D" id="4.10.1080.10">
    <property type="entry name" value="TSP type-3 repeat"/>
    <property type="match status" value="1"/>
</dbReference>
<keyword evidence="4" id="KW-1185">Reference proteome</keyword>